<reference evidence="3" key="1">
    <citation type="submission" date="2023-06" db="EMBL/GenBank/DDBJ databases">
        <title>Genome-scale phylogeny and comparative genomics of the fungal order Sordariales.</title>
        <authorList>
            <consortium name="Lawrence Berkeley National Laboratory"/>
            <person name="Hensen N."/>
            <person name="Bonometti L."/>
            <person name="Westerberg I."/>
            <person name="Brannstrom I.O."/>
            <person name="Guillou S."/>
            <person name="Cros-Aarteil S."/>
            <person name="Calhoun S."/>
            <person name="Haridas S."/>
            <person name="Kuo A."/>
            <person name="Mondo S."/>
            <person name="Pangilinan J."/>
            <person name="Riley R."/>
            <person name="Labutti K."/>
            <person name="Andreopoulos B."/>
            <person name="Lipzen A."/>
            <person name="Chen C."/>
            <person name="Yanf M."/>
            <person name="Daum C."/>
            <person name="Ng V."/>
            <person name="Clum A."/>
            <person name="Steindorff A."/>
            <person name="Ohm R."/>
            <person name="Martin F."/>
            <person name="Silar P."/>
            <person name="Natvig D."/>
            <person name="Lalanne C."/>
            <person name="Gautier V."/>
            <person name="Ament-Velasquez S.L."/>
            <person name="Kruys A."/>
            <person name="Hutchinson M.I."/>
            <person name="Powell A.J."/>
            <person name="Barry K."/>
            <person name="Miller A.N."/>
            <person name="Grigoriev I.V."/>
            <person name="Debuchy R."/>
            <person name="Gladieux P."/>
            <person name="Thoren M.H."/>
            <person name="Johannesson H."/>
        </authorList>
    </citation>
    <scope>NUCLEOTIDE SEQUENCE</scope>
    <source>
        <strain evidence="3">8032-3</strain>
    </source>
</reference>
<dbReference type="CDD" id="cd02440">
    <property type="entry name" value="AdoMet_MTases"/>
    <property type="match status" value="1"/>
</dbReference>
<dbReference type="GO" id="GO:0032259">
    <property type="term" value="P:methylation"/>
    <property type="evidence" value="ECO:0007669"/>
    <property type="project" value="UniProtKB-KW"/>
</dbReference>
<evidence type="ECO:0000313" key="4">
    <source>
        <dbReference type="Proteomes" id="UP001244011"/>
    </source>
</evidence>
<keyword evidence="4" id="KW-1185">Reference proteome</keyword>
<keyword evidence="3" id="KW-0489">Methyltransferase</keyword>
<feature type="compositionally biased region" description="Low complexity" evidence="2">
    <location>
        <begin position="49"/>
        <end position="60"/>
    </location>
</feature>
<dbReference type="SUPFAM" id="SSF53335">
    <property type="entry name" value="S-adenosyl-L-methionine-dependent methyltransferases"/>
    <property type="match status" value="1"/>
</dbReference>
<dbReference type="Proteomes" id="UP001244011">
    <property type="component" value="Unassembled WGS sequence"/>
</dbReference>
<dbReference type="RefSeq" id="XP_060278511.1">
    <property type="nucleotide sequence ID" value="XM_060429283.1"/>
</dbReference>
<accession>A0AAJ0FGF5</accession>
<dbReference type="PANTHER" id="PTHR43591:SF10">
    <property type="entry name" value="ABC TRANSMEMBRANE TYPE-1 DOMAIN-CONTAINING PROTEIN-RELATED"/>
    <property type="match status" value="1"/>
</dbReference>
<dbReference type="Pfam" id="PF13489">
    <property type="entry name" value="Methyltransf_23"/>
    <property type="match status" value="1"/>
</dbReference>
<name>A0AAJ0FGF5_9PEZI</name>
<protein>
    <submittedName>
        <fullName evidence="3">S-adenosyl-L-methionine-dependent methyltransferase</fullName>
    </submittedName>
</protein>
<dbReference type="EMBL" id="MU839039">
    <property type="protein sequence ID" value="KAK1762298.1"/>
    <property type="molecule type" value="Genomic_DNA"/>
</dbReference>
<evidence type="ECO:0000313" key="3">
    <source>
        <dbReference type="EMBL" id="KAK1762298.1"/>
    </source>
</evidence>
<comment type="similarity">
    <text evidence="1">Belongs to the methyltransferase superfamily. LaeA methyltransferase family.</text>
</comment>
<organism evidence="3 4">
    <name type="scientific">Phialemonium atrogriseum</name>
    <dbReference type="NCBI Taxonomy" id="1093897"/>
    <lineage>
        <taxon>Eukaryota</taxon>
        <taxon>Fungi</taxon>
        <taxon>Dikarya</taxon>
        <taxon>Ascomycota</taxon>
        <taxon>Pezizomycotina</taxon>
        <taxon>Sordariomycetes</taxon>
        <taxon>Sordariomycetidae</taxon>
        <taxon>Cephalothecales</taxon>
        <taxon>Cephalothecaceae</taxon>
        <taxon>Phialemonium</taxon>
    </lineage>
</organism>
<dbReference type="GeneID" id="85312470"/>
<dbReference type="GO" id="GO:0008168">
    <property type="term" value="F:methyltransferase activity"/>
    <property type="evidence" value="ECO:0007669"/>
    <property type="project" value="UniProtKB-KW"/>
</dbReference>
<dbReference type="AlphaFoldDB" id="A0AAJ0FGF5"/>
<evidence type="ECO:0000256" key="2">
    <source>
        <dbReference type="SAM" id="MobiDB-lite"/>
    </source>
</evidence>
<dbReference type="InterPro" id="IPR029063">
    <property type="entry name" value="SAM-dependent_MTases_sf"/>
</dbReference>
<feature type="region of interest" description="Disordered" evidence="2">
    <location>
        <begin position="1"/>
        <end position="60"/>
    </location>
</feature>
<dbReference type="Gene3D" id="3.40.50.150">
    <property type="entry name" value="Vaccinia Virus protein VP39"/>
    <property type="match status" value="1"/>
</dbReference>
<evidence type="ECO:0000256" key="1">
    <source>
        <dbReference type="ARBA" id="ARBA00038158"/>
    </source>
</evidence>
<feature type="compositionally biased region" description="Polar residues" evidence="2">
    <location>
        <begin position="9"/>
        <end position="26"/>
    </location>
</feature>
<dbReference type="PANTHER" id="PTHR43591">
    <property type="entry name" value="METHYLTRANSFERASE"/>
    <property type="match status" value="1"/>
</dbReference>
<keyword evidence="3" id="KW-0808">Transferase</keyword>
<sequence>MADAPAKTKSPSPKRSATASPKTPRSPSEHEPQGTIQAAIDLRDDDADSAVSSGGQSSSTSSVTESIYAFRTLHGRTYNAAKSSEYWAPNDELQNEGLDLLHNCLLMTMDNKLFLAPIGDNPQRVLDVGTGTGIWAIDFGDMYPSAQVIGTDLSPIQPAWVPPNVHFQIDDCLLDWTWPEDHFDFVHLRALYGSIPNWEQLYGKAFKHLQPGGWLQDCEMDVKVESDHVDFPDDHIFNEWGRLYYEAGERSGRTFAISCGHTMRDTMEKVGFVDVQEVKLKVPCHAWPRDRKLRQAGLLLFAMLDHSLEGFGMFLFTQVLGWSPEEVLVLTAKMRAEVKKKSNCGWIATTVVFGRKPETGKP</sequence>
<comment type="caution">
    <text evidence="3">The sequence shown here is derived from an EMBL/GenBank/DDBJ whole genome shotgun (WGS) entry which is preliminary data.</text>
</comment>
<proteinExistence type="inferred from homology"/>
<gene>
    <name evidence="3" type="ORF">QBC33DRAFT_552230</name>
</gene>